<evidence type="ECO:0000256" key="4">
    <source>
        <dbReference type="SAM" id="Phobius"/>
    </source>
</evidence>
<accession>A0A0N8GES1</accession>
<evidence type="ECO:0000256" key="3">
    <source>
        <dbReference type="PROSITE-ProRule" id="PRU00284"/>
    </source>
</evidence>
<reference evidence="7 8" key="2">
    <citation type="submission" date="2015-10" db="EMBL/GenBank/DDBJ databases">
        <title>Draft Genome Sequence of Prosthecomicrobium hirschii ATCC 27832.</title>
        <authorList>
            <person name="Daniel J."/>
            <person name="Givan S.A."/>
            <person name="Brun Y.V."/>
            <person name="Brown P.J."/>
        </authorList>
    </citation>
    <scope>NUCLEOTIDE SEQUENCE [LARGE SCALE GENOMIC DNA]</scope>
    <source>
        <strain evidence="7 8">16</strain>
    </source>
</reference>
<evidence type="ECO:0008006" key="9">
    <source>
        <dbReference type="Google" id="ProtNLM"/>
    </source>
</evidence>
<keyword evidence="1 3" id="KW-0807">Transducer</keyword>
<dbReference type="GO" id="GO:0007165">
    <property type="term" value="P:signal transduction"/>
    <property type="evidence" value="ECO:0007669"/>
    <property type="project" value="UniProtKB-KW"/>
</dbReference>
<feature type="domain" description="HAMP" evidence="6">
    <location>
        <begin position="355"/>
        <end position="408"/>
    </location>
</feature>
<keyword evidence="4" id="KW-1133">Transmembrane helix</keyword>
<evidence type="ECO:0000259" key="5">
    <source>
        <dbReference type="PROSITE" id="PS50111"/>
    </source>
</evidence>
<reference evidence="7 8" key="1">
    <citation type="submission" date="2015-09" db="EMBL/GenBank/DDBJ databases">
        <authorList>
            <consortium name="Swine Surveillance"/>
        </authorList>
    </citation>
    <scope>NUCLEOTIDE SEQUENCE [LARGE SCALE GENOMIC DNA]</scope>
    <source>
        <strain evidence="7 8">16</strain>
    </source>
</reference>
<dbReference type="PROSITE" id="PS50111">
    <property type="entry name" value="CHEMOTAXIS_TRANSDUC_2"/>
    <property type="match status" value="1"/>
</dbReference>
<comment type="similarity">
    <text evidence="2">Belongs to the methyl-accepting chemotaxis (MCP) protein family.</text>
</comment>
<name>A0A0N8GES1_9HYPH</name>
<evidence type="ECO:0000256" key="2">
    <source>
        <dbReference type="ARBA" id="ARBA00029447"/>
    </source>
</evidence>
<dbReference type="SUPFAM" id="SSF58104">
    <property type="entry name" value="Methyl-accepting chemotaxis protein (MCP) signaling domain"/>
    <property type="match status" value="1"/>
</dbReference>
<evidence type="ECO:0000256" key="1">
    <source>
        <dbReference type="ARBA" id="ARBA00023224"/>
    </source>
</evidence>
<keyword evidence="4" id="KW-0472">Membrane</keyword>
<feature type="transmembrane region" description="Helical" evidence="4">
    <location>
        <begin position="335"/>
        <end position="354"/>
    </location>
</feature>
<evidence type="ECO:0000259" key="6">
    <source>
        <dbReference type="PROSITE" id="PS50885"/>
    </source>
</evidence>
<comment type="caution">
    <text evidence="7">The sequence shown here is derived from an EMBL/GenBank/DDBJ whole genome shotgun (WGS) entry which is preliminary data.</text>
</comment>
<organism evidence="7 8">
    <name type="scientific">Prosthecodimorpha hirschii</name>
    <dbReference type="NCBI Taxonomy" id="665126"/>
    <lineage>
        <taxon>Bacteria</taxon>
        <taxon>Pseudomonadati</taxon>
        <taxon>Pseudomonadota</taxon>
        <taxon>Alphaproteobacteria</taxon>
        <taxon>Hyphomicrobiales</taxon>
        <taxon>Ancalomicrobiaceae</taxon>
        <taxon>Prosthecodimorpha</taxon>
    </lineage>
</organism>
<dbReference type="Gene3D" id="6.10.340.10">
    <property type="match status" value="1"/>
</dbReference>
<dbReference type="SMART" id="SM00304">
    <property type="entry name" value="HAMP"/>
    <property type="match status" value="1"/>
</dbReference>
<dbReference type="EMBL" id="LJYW01000001">
    <property type="protein sequence ID" value="KPL52305.1"/>
    <property type="molecule type" value="Genomic_DNA"/>
</dbReference>
<dbReference type="Gene3D" id="1.10.287.950">
    <property type="entry name" value="Methyl-accepting chemotaxis protein"/>
    <property type="match status" value="1"/>
</dbReference>
<dbReference type="STRING" id="665126.ABB55_08735"/>
<keyword evidence="8" id="KW-1185">Reference proteome</keyword>
<dbReference type="Pfam" id="PF00015">
    <property type="entry name" value="MCPsignal"/>
    <property type="match status" value="1"/>
</dbReference>
<dbReference type="PANTHER" id="PTHR32089">
    <property type="entry name" value="METHYL-ACCEPTING CHEMOTAXIS PROTEIN MCPB"/>
    <property type="match status" value="1"/>
</dbReference>
<feature type="domain" description="Methyl-accepting transducer" evidence="5">
    <location>
        <begin position="443"/>
        <end position="683"/>
    </location>
</feature>
<dbReference type="PANTHER" id="PTHR32089:SF112">
    <property type="entry name" value="LYSOZYME-LIKE PROTEIN-RELATED"/>
    <property type="match status" value="1"/>
</dbReference>
<evidence type="ECO:0000313" key="7">
    <source>
        <dbReference type="EMBL" id="KPL52305.1"/>
    </source>
</evidence>
<dbReference type="CDD" id="cd06225">
    <property type="entry name" value="HAMP"/>
    <property type="match status" value="1"/>
</dbReference>
<dbReference type="Pfam" id="PF00672">
    <property type="entry name" value="HAMP"/>
    <property type="match status" value="1"/>
</dbReference>
<feature type="transmembrane region" description="Helical" evidence="4">
    <location>
        <begin position="20"/>
        <end position="39"/>
    </location>
</feature>
<dbReference type="Proteomes" id="UP000048984">
    <property type="component" value="Unassembled WGS sequence"/>
</dbReference>
<sequence length="706" mass="72763">MVDRGHGTRRGIGLKVKLPLVIVGLGLLASATIGAIGYFEARKGLTDAAERNLAFVAETRVKALDSRLSTIVGTAGAMADSSAAHHAAGKLAEAFSVASVDLEKVLKYYQAPATKAARAALDGADNPTIYSWNHKEVHGTFKAQREQLDLDDIFVVSAKGQVAYSVTKSAEFTRNVNDAGFPNAGLKRAFQAALAAKGKPVLSDIDAALPEAERMVYAARSIGEAADEGVLVVSFPAAKLLPEAVNRGVSSAVLGSDGKLRLGAGIAGLEAAVADTVTAARAAERPIGFAKVGGAGAEGFAAWRAAETPGIAWSLVSVQDAETALAAVTTIRDRMMVAAAIVLGILALVGLFAARMVTGPLGGLVGTLDRMAAGELDIEVAASRRRDEIGDIGRAVEGIRTRLATDARERERMAAEAARQEDEVRRRMLGGLAEDFERAVGRAISEVSDGVRGIGRSADAMARLAQAARGRSETVVSAADQAGREVESVAASTGELDRAIREIAELIHSTNRIAEEAGRRTVETTGIVGSLSGCAVKIGEVVTLIESIASQTNLLALNATIEAARAGEAGRGFAVVASEVKALAGQTSKATEEIARQVAEITSAANAAAGAITDIQGRVGAITEAVLRVAGAVEEQSAATSAIANGAAGARTGTGAVGREVEAVRTDATETDKAASLLVEGVELLDRQTQGLQSRVRSFVEQIRAA</sequence>
<dbReference type="SMART" id="SM00283">
    <property type="entry name" value="MA"/>
    <property type="match status" value="1"/>
</dbReference>
<keyword evidence="4" id="KW-0812">Transmembrane</keyword>
<dbReference type="AlphaFoldDB" id="A0A0N8GES1"/>
<dbReference type="InterPro" id="IPR003660">
    <property type="entry name" value="HAMP_dom"/>
</dbReference>
<dbReference type="InterPro" id="IPR004089">
    <property type="entry name" value="MCPsignal_dom"/>
</dbReference>
<protein>
    <recommendedName>
        <fullName evidence="9">Chemotaxis protein</fullName>
    </recommendedName>
</protein>
<dbReference type="RefSeq" id="WP_054358468.1">
    <property type="nucleotide sequence ID" value="NZ_LJYW01000001.1"/>
</dbReference>
<proteinExistence type="inferred from homology"/>
<evidence type="ECO:0000313" key="8">
    <source>
        <dbReference type="Proteomes" id="UP000048984"/>
    </source>
</evidence>
<dbReference type="GO" id="GO:0016020">
    <property type="term" value="C:membrane"/>
    <property type="evidence" value="ECO:0007669"/>
    <property type="project" value="InterPro"/>
</dbReference>
<gene>
    <name evidence="7" type="ORF">ABB55_08735</name>
</gene>
<dbReference type="PROSITE" id="PS50885">
    <property type="entry name" value="HAMP"/>
    <property type="match status" value="1"/>
</dbReference>